<dbReference type="EMBL" id="MN740684">
    <property type="protein sequence ID" value="QHU07521.1"/>
    <property type="molecule type" value="Genomic_DNA"/>
</dbReference>
<name>A0A6C0JRJ4_9ZZZZ</name>
<accession>A0A6C0JRJ4</accession>
<reference evidence="1" key="1">
    <citation type="journal article" date="2020" name="Nature">
        <title>Giant virus diversity and host interactions through global metagenomics.</title>
        <authorList>
            <person name="Schulz F."/>
            <person name="Roux S."/>
            <person name="Paez-Espino D."/>
            <person name="Jungbluth S."/>
            <person name="Walsh D.A."/>
            <person name="Denef V.J."/>
            <person name="McMahon K.D."/>
            <person name="Konstantinidis K.T."/>
            <person name="Eloe-Fadrosh E.A."/>
            <person name="Kyrpides N.C."/>
            <person name="Woyke T."/>
        </authorList>
    </citation>
    <scope>NUCLEOTIDE SEQUENCE</scope>
    <source>
        <strain evidence="1">GVMAG-S-1040241-154</strain>
    </source>
</reference>
<protein>
    <submittedName>
        <fullName evidence="1">Uncharacterized protein</fullName>
    </submittedName>
</protein>
<evidence type="ECO:0000313" key="1">
    <source>
        <dbReference type="EMBL" id="QHU07521.1"/>
    </source>
</evidence>
<proteinExistence type="predicted"/>
<sequence>MANSSSSSITFSFDNINNNNGIKKVEYKYTVLSGNETWFTSYNNKIDNSGITETFNKLYKNGDEHILEKVGTSQNKNSWEIKEFLNTKQEKHYIDDYNNNNFNDILIKCLIENINKNYNEVDTKKNNKIRAKSENNLLDIKVEDDNYSLSIKKK</sequence>
<organism evidence="1">
    <name type="scientific">viral metagenome</name>
    <dbReference type="NCBI Taxonomy" id="1070528"/>
    <lineage>
        <taxon>unclassified sequences</taxon>
        <taxon>metagenomes</taxon>
        <taxon>organismal metagenomes</taxon>
    </lineage>
</organism>
<dbReference type="AlphaFoldDB" id="A0A6C0JRJ4"/>